<comment type="caution">
    <text evidence="1">The sequence shown here is derived from an EMBL/GenBank/DDBJ whole genome shotgun (WGS) entry which is preliminary data.</text>
</comment>
<accession>A0A100WNL8</accession>
<evidence type="ECO:0000313" key="1">
    <source>
        <dbReference type="EMBL" id="GAT01850.1"/>
    </source>
</evidence>
<protein>
    <submittedName>
        <fullName evidence="1">Uncharacterized protein</fullName>
    </submittedName>
</protein>
<dbReference type="Proteomes" id="UP000069705">
    <property type="component" value="Unassembled WGS sequence"/>
</dbReference>
<name>A0A100WNL8_MYCFO</name>
<reference evidence="2" key="2">
    <citation type="submission" date="2016-02" db="EMBL/GenBank/DDBJ databases">
        <title>Draft genome sequence of five rapidly growing Mycobacterium species.</title>
        <authorList>
            <person name="Katahira K."/>
            <person name="Gotou Y."/>
            <person name="Iida K."/>
            <person name="Ogura Y."/>
            <person name="Hayashi T."/>
        </authorList>
    </citation>
    <scope>NUCLEOTIDE SEQUENCE [LARGE SCALE GENOMIC DNA]</scope>
    <source>
        <strain evidence="2">JCM6368</strain>
    </source>
</reference>
<organism evidence="1 2">
    <name type="scientific">Mycolicibacterium fortuitum subsp. acetamidolyticum</name>
    <dbReference type="NCBI Taxonomy" id="144550"/>
    <lineage>
        <taxon>Bacteria</taxon>
        <taxon>Bacillati</taxon>
        <taxon>Actinomycetota</taxon>
        <taxon>Actinomycetes</taxon>
        <taxon>Mycobacteriales</taxon>
        <taxon>Mycobacteriaceae</taxon>
        <taxon>Mycolicibacterium</taxon>
    </lineage>
</organism>
<gene>
    <name evidence="1" type="ORF">RMCFA_1962</name>
</gene>
<sequence>MVLPLIPVALIAVGAITGSGGLALGGKGAWDLKKAQEEFGKSKSDYERRRKRSEVRVELTNKRLEHLGEQQKQALTDVVIRMTEFMRRNKKKIKENERLLIEGLDAELNAVPNMERLEFEAAAWIRAVVGSVGAGAATNIGVTTAAAAFGTAGTGAAIAGLSGVAAENAMLAFLGGGTLAAGGGGMALGAAALNAVVVGPALLVGGFVAKGQGEKQITRAKEFTQTVAEEVAKMDVFDAGLEAIDTRIIEIKSLLAALSARATTALDHLESVPFQPEVDASGFQRAMGLVLAVRDVAAAPIVDTDGNLAADSEKMKVKYRRMTEESES</sequence>
<dbReference type="RefSeq" id="WP_061263157.1">
    <property type="nucleotide sequence ID" value="NZ_BCSZ01000019.1"/>
</dbReference>
<proteinExistence type="predicted"/>
<reference evidence="1 2" key="1">
    <citation type="journal article" date="2016" name="Genome Announc.">
        <title>Draft Genome Sequences of Five Rapidly Growing Mycobacterium Species, M. thermoresistibile, M. fortuitum subsp. acetamidolyticum, M. canariasense, M. brisbanense, and M. novocastrense.</title>
        <authorList>
            <person name="Katahira K."/>
            <person name="Ogura Y."/>
            <person name="Gotoh Y."/>
            <person name="Hayashi T."/>
        </authorList>
    </citation>
    <scope>NUCLEOTIDE SEQUENCE [LARGE SCALE GENOMIC DNA]</scope>
    <source>
        <strain evidence="1 2">JCM6368</strain>
    </source>
</reference>
<dbReference type="AlphaFoldDB" id="A0A100WNL8"/>
<evidence type="ECO:0000313" key="2">
    <source>
        <dbReference type="Proteomes" id="UP000069705"/>
    </source>
</evidence>
<dbReference type="EMBL" id="BCSZ01000019">
    <property type="protein sequence ID" value="GAT01850.1"/>
    <property type="molecule type" value="Genomic_DNA"/>
</dbReference>